<organism evidence="2 3">
    <name type="scientific">Streptomyces umbrinus</name>
    <dbReference type="NCBI Taxonomy" id="67370"/>
    <lineage>
        <taxon>Bacteria</taxon>
        <taxon>Bacillati</taxon>
        <taxon>Actinomycetota</taxon>
        <taxon>Actinomycetes</taxon>
        <taxon>Kitasatosporales</taxon>
        <taxon>Streptomycetaceae</taxon>
        <taxon>Streptomyces</taxon>
        <taxon>Streptomyces phaeochromogenes group</taxon>
    </lineage>
</organism>
<keyword evidence="3" id="KW-1185">Reference proteome</keyword>
<evidence type="ECO:0000313" key="3">
    <source>
        <dbReference type="Proteomes" id="UP001230328"/>
    </source>
</evidence>
<evidence type="ECO:0000313" key="2">
    <source>
        <dbReference type="EMBL" id="MDQ1027266.1"/>
    </source>
</evidence>
<feature type="chain" id="PRO_5045684773" description="Calcium-binding protein" evidence="1">
    <location>
        <begin position="27"/>
        <end position="259"/>
    </location>
</feature>
<gene>
    <name evidence="2" type="ORF">QF035_004848</name>
</gene>
<reference evidence="2 3" key="1">
    <citation type="submission" date="2023-07" db="EMBL/GenBank/DDBJ databases">
        <title>Comparative genomics of wheat-associated soil bacteria to identify genetic determinants of phenazine resistance.</title>
        <authorList>
            <person name="Mouncey N."/>
        </authorList>
    </citation>
    <scope>NUCLEOTIDE SEQUENCE [LARGE SCALE GENOMIC DNA]</scope>
    <source>
        <strain evidence="2 3">V2I4</strain>
    </source>
</reference>
<dbReference type="Proteomes" id="UP001230328">
    <property type="component" value="Unassembled WGS sequence"/>
</dbReference>
<accession>A0ABU0SX23</accession>
<proteinExistence type="predicted"/>
<feature type="signal peptide" evidence="1">
    <location>
        <begin position="1"/>
        <end position="26"/>
    </location>
</feature>
<evidence type="ECO:0000256" key="1">
    <source>
        <dbReference type="SAM" id="SignalP"/>
    </source>
</evidence>
<sequence length="259" mass="26665">MRIRATLGVVTGALALSVLAVPAAQADATAGDTKISNVVVNGGKDVVGGATGKKTITVSFTATDDSGIDWAQAILYHGSDVESSDSGAVANSSDLRATCTEVNATTSTCKSSFTLESGANLINSVAGGWKVWALAAGVDADYVKKENAKGFSVKRASKLTVNASPEPVKKGKTITVKGNLTRANWDTGRYAGYTTQSVKLQFKKKGTTTYKDVKSVRSGSAGALKTTVTASVDGYYRYNFAGTTTTPAVAAAGDLIDVQ</sequence>
<dbReference type="RefSeq" id="WP_307522617.1">
    <property type="nucleotide sequence ID" value="NZ_JAUSZI010000002.1"/>
</dbReference>
<evidence type="ECO:0008006" key="4">
    <source>
        <dbReference type="Google" id="ProtNLM"/>
    </source>
</evidence>
<protein>
    <recommendedName>
        <fullName evidence="4">Calcium-binding protein</fullName>
    </recommendedName>
</protein>
<name>A0ABU0SX23_9ACTN</name>
<comment type="caution">
    <text evidence="2">The sequence shown here is derived from an EMBL/GenBank/DDBJ whole genome shotgun (WGS) entry which is preliminary data.</text>
</comment>
<dbReference type="EMBL" id="JAUSZI010000002">
    <property type="protein sequence ID" value="MDQ1027266.1"/>
    <property type="molecule type" value="Genomic_DNA"/>
</dbReference>
<keyword evidence="1" id="KW-0732">Signal</keyword>